<feature type="active site" evidence="11">
    <location>
        <position position="478"/>
    </location>
</feature>
<organism evidence="14 15">
    <name type="scientific">Psychrobacter nivimaris</name>
    <dbReference type="NCBI Taxonomy" id="281738"/>
    <lineage>
        <taxon>Bacteria</taxon>
        <taxon>Pseudomonadati</taxon>
        <taxon>Pseudomonadota</taxon>
        <taxon>Gammaproteobacteria</taxon>
        <taxon>Moraxellales</taxon>
        <taxon>Moraxellaceae</taxon>
        <taxon>Psychrobacter</taxon>
    </lineage>
</organism>
<feature type="binding site" evidence="9">
    <location>
        <position position="144"/>
    </location>
    <ligand>
        <name>[4Fe-4S] cluster</name>
        <dbReference type="ChEBI" id="CHEBI:49883"/>
    </ligand>
</feature>
<evidence type="ECO:0000313" key="15">
    <source>
        <dbReference type="Proteomes" id="UP000471465"/>
    </source>
</evidence>
<feature type="binding site" evidence="9">
    <location>
        <position position="385"/>
    </location>
    <ligand>
        <name>S-adenosyl-L-methionine</name>
        <dbReference type="ChEBI" id="CHEBI:59789"/>
    </ligand>
</feature>
<keyword evidence="4 9" id="KW-0808">Transferase</keyword>
<comment type="function">
    <text evidence="9">Catalyzes the formation of 5-methyl-uridine at position 1939 (m5U1939) in 23S rRNA.</text>
</comment>
<dbReference type="InterPro" id="IPR029063">
    <property type="entry name" value="SAM-dependent_MTases_sf"/>
</dbReference>
<evidence type="ECO:0000256" key="1">
    <source>
        <dbReference type="ARBA" id="ARBA00022485"/>
    </source>
</evidence>
<dbReference type="InterPro" id="IPR010280">
    <property type="entry name" value="U5_MeTrfase_fam"/>
</dbReference>
<dbReference type="Proteomes" id="UP000471465">
    <property type="component" value="Unassembled WGS sequence"/>
</dbReference>
<evidence type="ECO:0000256" key="6">
    <source>
        <dbReference type="ARBA" id="ARBA00022723"/>
    </source>
</evidence>
<feature type="compositionally biased region" description="Basic residues" evidence="12">
    <location>
        <begin position="39"/>
        <end position="53"/>
    </location>
</feature>
<accession>A0A6N7BZ65</accession>
<protein>
    <recommendedName>
        <fullName evidence="9">23S rRNA (uracil(1939)-C(5))-methyltransferase RlmD</fullName>
        <ecNumber evidence="9">2.1.1.190</ecNumber>
    </recommendedName>
    <alternativeName>
        <fullName evidence="9">23S rRNA(m5U1939)-methyltransferase</fullName>
    </alternativeName>
</protein>
<dbReference type="PANTHER" id="PTHR11061">
    <property type="entry name" value="RNA M5U METHYLTRANSFERASE"/>
    <property type="match status" value="1"/>
</dbReference>
<keyword evidence="2 9" id="KW-0698">rRNA processing</keyword>
<keyword evidence="1 9" id="KW-0004">4Fe-4S</keyword>
<dbReference type="RefSeq" id="WP_420876979.1">
    <property type="nucleotide sequence ID" value="NZ_VZIZ01000011.1"/>
</dbReference>
<dbReference type="InterPro" id="IPR002792">
    <property type="entry name" value="TRAM_dom"/>
</dbReference>
<dbReference type="Gene3D" id="3.40.50.150">
    <property type="entry name" value="Vaccinia Virus protein VP39"/>
    <property type="match status" value="1"/>
</dbReference>
<evidence type="ECO:0000256" key="12">
    <source>
        <dbReference type="SAM" id="MobiDB-lite"/>
    </source>
</evidence>
<dbReference type="CDD" id="cd02440">
    <property type="entry name" value="AdoMet_MTases"/>
    <property type="match status" value="1"/>
</dbReference>
<dbReference type="PROSITE" id="PS51687">
    <property type="entry name" value="SAM_MT_RNA_M5U"/>
    <property type="match status" value="1"/>
</dbReference>
<feature type="domain" description="TRAM" evidence="13">
    <location>
        <begin position="52"/>
        <end position="124"/>
    </location>
</feature>
<dbReference type="PROSITE" id="PS01230">
    <property type="entry name" value="TRMA_1"/>
    <property type="match status" value="1"/>
</dbReference>
<feature type="binding site" evidence="9">
    <location>
        <position position="147"/>
    </location>
    <ligand>
        <name>[4Fe-4S] cluster</name>
        <dbReference type="ChEBI" id="CHEBI:49883"/>
    </ligand>
</feature>
<feature type="binding site" evidence="9">
    <location>
        <position position="138"/>
    </location>
    <ligand>
        <name>[4Fe-4S] cluster</name>
        <dbReference type="ChEBI" id="CHEBI:49883"/>
    </ligand>
</feature>
<evidence type="ECO:0000256" key="4">
    <source>
        <dbReference type="ARBA" id="ARBA00022679"/>
    </source>
</evidence>
<dbReference type="GO" id="GO:0070475">
    <property type="term" value="P:rRNA base methylation"/>
    <property type="evidence" value="ECO:0007669"/>
    <property type="project" value="TreeGrafter"/>
</dbReference>
<comment type="caution">
    <text evidence="14">The sequence shown here is derived from an EMBL/GenBank/DDBJ whole genome shotgun (WGS) entry which is preliminary data.</text>
</comment>
<evidence type="ECO:0000256" key="8">
    <source>
        <dbReference type="ARBA" id="ARBA00023014"/>
    </source>
</evidence>
<dbReference type="AlphaFoldDB" id="A0A6N7BZ65"/>
<dbReference type="PROSITE" id="PS50926">
    <property type="entry name" value="TRAM"/>
    <property type="match status" value="1"/>
</dbReference>
<evidence type="ECO:0000256" key="10">
    <source>
        <dbReference type="PROSITE-ProRule" id="PRU01024"/>
    </source>
</evidence>
<dbReference type="GO" id="GO:0070041">
    <property type="term" value="F:rRNA (uridine-C5-)-methyltransferase activity"/>
    <property type="evidence" value="ECO:0007669"/>
    <property type="project" value="UniProtKB-UniRule"/>
</dbReference>
<dbReference type="PANTHER" id="PTHR11061:SF49">
    <property type="entry name" value="23S RRNA (URACIL(1939)-C(5))-METHYLTRANSFERASE RLMD"/>
    <property type="match status" value="1"/>
</dbReference>
<comment type="catalytic activity">
    <reaction evidence="9">
        <text>uridine(1939) in 23S rRNA + S-adenosyl-L-methionine = 5-methyluridine(1939) in 23S rRNA + S-adenosyl-L-homocysteine + H(+)</text>
        <dbReference type="Rhea" id="RHEA:42908"/>
        <dbReference type="Rhea" id="RHEA-COMP:10278"/>
        <dbReference type="Rhea" id="RHEA-COMP:10279"/>
        <dbReference type="ChEBI" id="CHEBI:15378"/>
        <dbReference type="ChEBI" id="CHEBI:57856"/>
        <dbReference type="ChEBI" id="CHEBI:59789"/>
        <dbReference type="ChEBI" id="CHEBI:65315"/>
        <dbReference type="ChEBI" id="CHEBI:74447"/>
        <dbReference type="EC" id="2.1.1.190"/>
    </reaction>
</comment>
<sequence length="523" mass="57962">MQPTDSKTSTASDMAAQNSNAQTNEAQTNDTQTIVIPPSKKKSKPSSKTRRRLKDAEPIPFNIDGLSHDGRGVAVYGNGFDVAEGHAEDKHGKKIFVSFALPGESALVKITNSRASFEEGDAISITANPNPERAVPPCPHFGTCGGCNLQHWQPDGQINFKQSVLAEMLMHQANAEPDNWLPPVVGDRLGYRTKARLGVRYVVKKETALVGFRERSSNFLAELNECHILDPRIGFEIENLKILISTLESRDKIAQLELAMGEQLPELPDGNQPVALIVRNLEPLSDTDIDKLKVFFAARNWQLYLQSKGVDSIQRIALTDADDLSEQFGRLYYQLPEYDLTFEFIPTDFTQVNLSVNRQMTKLACDLLDLKAGERVLDLFSGLGNFSLPLARLVGETGSVVGVEGSEAMTERAADNARRNGINNTEFYSQDLTQDCTDKPWANQGFDALLIDPPRSGAWEIMQYLPKFNAERIVYVSCNPATLARDTKALLEQGYRLTHAGVMDMFCHTGHVESIARFEKVAV</sequence>
<evidence type="ECO:0000313" key="14">
    <source>
        <dbReference type="EMBL" id="KAF0569249.1"/>
    </source>
</evidence>
<evidence type="ECO:0000256" key="5">
    <source>
        <dbReference type="ARBA" id="ARBA00022691"/>
    </source>
</evidence>
<evidence type="ECO:0000256" key="2">
    <source>
        <dbReference type="ARBA" id="ARBA00022552"/>
    </source>
</evidence>
<proteinExistence type="inferred from homology"/>
<feature type="binding site" evidence="9 10">
    <location>
        <position position="351"/>
    </location>
    <ligand>
        <name>S-adenosyl-L-methionine</name>
        <dbReference type="ChEBI" id="CHEBI:59789"/>
    </ligand>
</feature>
<feature type="binding site" evidence="9">
    <location>
        <position position="431"/>
    </location>
    <ligand>
        <name>S-adenosyl-L-methionine</name>
        <dbReference type="ChEBI" id="CHEBI:59789"/>
    </ligand>
</feature>
<dbReference type="InterPro" id="IPR030390">
    <property type="entry name" value="MeTrfase_TrmA_AS"/>
</dbReference>
<dbReference type="HAMAP" id="MF_01010">
    <property type="entry name" value="23SrRNA_methyltr_RlmD"/>
    <property type="match status" value="1"/>
</dbReference>
<feature type="binding site" evidence="9 10">
    <location>
        <position position="404"/>
    </location>
    <ligand>
        <name>S-adenosyl-L-methionine</name>
        <dbReference type="ChEBI" id="CHEBI:59789"/>
    </ligand>
</feature>
<dbReference type="EC" id="2.1.1.190" evidence="9"/>
<evidence type="ECO:0000256" key="7">
    <source>
        <dbReference type="ARBA" id="ARBA00023004"/>
    </source>
</evidence>
<evidence type="ECO:0000259" key="13">
    <source>
        <dbReference type="PROSITE" id="PS50926"/>
    </source>
</evidence>
<gene>
    <name evidence="9" type="primary">rlmD</name>
    <name evidence="14" type="ORF">FQV37_156</name>
</gene>
<dbReference type="SUPFAM" id="SSF53335">
    <property type="entry name" value="S-adenosyl-L-methionine-dependent methyltransferases"/>
    <property type="match status" value="1"/>
</dbReference>
<keyword evidence="5 9" id="KW-0949">S-adenosyl-L-methionine</keyword>
<dbReference type="GO" id="GO:0005506">
    <property type="term" value="F:iron ion binding"/>
    <property type="evidence" value="ECO:0007669"/>
    <property type="project" value="UniProtKB-UniRule"/>
</dbReference>
<evidence type="ECO:0000256" key="9">
    <source>
        <dbReference type="HAMAP-Rule" id="MF_01010"/>
    </source>
</evidence>
<feature type="binding site" evidence="9 10">
    <location>
        <position position="380"/>
    </location>
    <ligand>
        <name>S-adenosyl-L-methionine</name>
        <dbReference type="ChEBI" id="CHEBI:59789"/>
    </ligand>
</feature>
<keyword evidence="7 9" id="KW-0408">Iron</keyword>
<dbReference type="NCBIfam" id="NF009639">
    <property type="entry name" value="PRK13168.1"/>
    <property type="match status" value="1"/>
</dbReference>
<keyword evidence="8 9" id="KW-0411">Iron-sulfur</keyword>
<keyword evidence="15" id="KW-1185">Reference proteome</keyword>
<dbReference type="NCBIfam" id="TIGR00479">
    <property type="entry name" value="rumA"/>
    <property type="match status" value="1"/>
</dbReference>
<dbReference type="InterPro" id="IPR001566">
    <property type="entry name" value="23S_rRNA_MeTrfase_RlmD"/>
</dbReference>
<dbReference type="EMBL" id="VZIZ01000011">
    <property type="protein sequence ID" value="KAF0569249.1"/>
    <property type="molecule type" value="Genomic_DNA"/>
</dbReference>
<dbReference type="Gene3D" id="2.40.50.140">
    <property type="entry name" value="Nucleic acid-binding proteins"/>
    <property type="match status" value="1"/>
</dbReference>
<keyword evidence="6 9" id="KW-0479">Metal-binding</keyword>
<dbReference type="Gene3D" id="2.40.50.1070">
    <property type="match status" value="1"/>
</dbReference>
<dbReference type="SUPFAM" id="SSF50249">
    <property type="entry name" value="Nucleic acid-binding proteins"/>
    <property type="match status" value="1"/>
</dbReference>
<feature type="compositionally biased region" description="Polar residues" evidence="12">
    <location>
        <begin position="1"/>
        <end position="34"/>
    </location>
</feature>
<comment type="similarity">
    <text evidence="9">Belongs to the class I-like SAM-binding methyltransferase superfamily. RNA M5U methyltransferase family. RlmD subfamily.</text>
</comment>
<evidence type="ECO:0000256" key="3">
    <source>
        <dbReference type="ARBA" id="ARBA00022603"/>
    </source>
</evidence>
<keyword evidence="3 9" id="KW-0489">Methyltransferase</keyword>
<name>A0A6N7BZ65_9GAMM</name>
<feature type="region of interest" description="Disordered" evidence="12">
    <location>
        <begin position="1"/>
        <end position="61"/>
    </location>
</feature>
<feature type="active site" description="Nucleophile" evidence="9 10">
    <location>
        <position position="478"/>
    </location>
</feature>
<feature type="binding site" evidence="9 10">
    <location>
        <position position="452"/>
    </location>
    <ligand>
        <name>S-adenosyl-L-methionine</name>
        <dbReference type="ChEBI" id="CHEBI:59789"/>
    </ligand>
</feature>
<dbReference type="InterPro" id="IPR012340">
    <property type="entry name" value="NA-bd_OB-fold"/>
</dbReference>
<dbReference type="GO" id="GO:0003723">
    <property type="term" value="F:RNA binding"/>
    <property type="evidence" value="ECO:0007669"/>
    <property type="project" value="InterPro"/>
</dbReference>
<reference evidence="14 15" key="1">
    <citation type="submission" date="2019-09" db="EMBL/GenBank/DDBJ databases">
        <title>Draft genome sequence of Psychrobacter nivimaris LAMA 639, in search for biotechnological relevant genes.</title>
        <authorList>
            <person name="Lima A.O.S."/>
            <person name="Staloch B.E.K."/>
            <person name="Freitas R.C."/>
            <person name="Niero H."/>
            <person name="Silva M.A.C."/>
        </authorList>
    </citation>
    <scope>NUCLEOTIDE SEQUENCE [LARGE SCALE GENOMIC DNA]</scope>
    <source>
        <strain evidence="14 15">LAMA 639</strain>
    </source>
</reference>
<dbReference type="GO" id="GO:0051539">
    <property type="term" value="F:4 iron, 4 sulfur cluster binding"/>
    <property type="evidence" value="ECO:0007669"/>
    <property type="project" value="UniProtKB-KW"/>
</dbReference>
<feature type="binding site" evidence="9">
    <location>
        <position position="226"/>
    </location>
    <ligand>
        <name>[4Fe-4S] cluster</name>
        <dbReference type="ChEBI" id="CHEBI:49883"/>
    </ligand>
</feature>
<evidence type="ECO:0000256" key="11">
    <source>
        <dbReference type="PROSITE-ProRule" id="PRU10015"/>
    </source>
</evidence>
<dbReference type="Pfam" id="PF05958">
    <property type="entry name" value="tRNA_U5-meth_tr"/>
    <property type="match status" value="1"/>
</dbReference>